<feature type="domain" description="MobA/MobL protein" evidence="4">
    <location>
        <begin position="30"/>
        <end position="253"/>
    </location>
</feature>
<proteinExistence type="inferred from homology"/>
<gene>
    <name evidence="5" type="ORF">CW360_05640</name>
</gene>
<organism evidence="5 6">
    <name type="scientific">Pseudomonas fluvialis</name>
    <dbReference type="NCBI Taxonomy" id="1793966"/>
    <lineage>
        <taxon>Bacteria</taxon>
        <taxon>Pseudomonadati</taxon>
        <taxon>Pseudomonadota</taxon>
        <taxon>Gammaproteobacteria</taxon>
        <taxon>Pseudomonadales</taxon>
        <taxon>Pseudomonadaceae</taxon>
        <taxon>Pseudomonas</taxon>
    </lineage>
</organism>
<evidence type="ECO:0000313" key="5">
    <source>
        <dbReference type="EMBL" id="PKF71880.1"/>
    </source>
</evidence>
<comment type="similarity">
    <text evidence="1">Belongs to the MobA/MobL family.</text>
</comment>
<accession>A0A2I0CRT2</accession>
<feature type="compositionally biased region" description="Basic and acidic residues" evidence="3">
    <location>
        <begin position="12"/>
        <end position="24"/>
    </location>
</feature>
<evidence type="ECO:0000259" key="4">
    <source>
        <dbReference type="Pfam" id="PF03389"/>
    </source>
</evidence>
<keyword evidence="2" id="KW-0184">Conjugation</keyword>
<sequence length="407" mass="45302">MYRLELNYISRDGGKKGKQRDTAKQGHGFSSTAAAAYRSGGIVTDYRTGEVHDYSRKRRIGHTEIVVPPGAPSWASHREALWNAVEAAEARKDARLAHEFIVALPHGLTKEQEIDMVRDLAQSVADRHGLPVDWAIHGDDPKTWDGSLKALVGSHAHLLMPPRALTPDGFSKVKGRDFTDRKLGPKTLRYWREQWALIGNKHLERAGLEERWDHRTLSVQREDALERGDLATAEELDRLPGVHLGAAATALERQGIDTYWGNLNRIILAQNAERRLGHESKRIEESMAVLERRLAELRAAQEADATQPERSDDDPRWATFESTFMDAAQFEHGLSLTGLAAPLAGLKARFAAYMDTAAEQGMTPEMFAQACAKGMAEQERRAMQEEAARDTDPKLPQENSPDAAPTP</sequence>
<evidence type="ECO:0000256" key="1">
    <source>
        <dbReference type="ARBA" id="ARBA00010873"/>
    </source>
</evidence>
<feature type="region of interest" description="Disordered" evidence="3">
    <location>
        <begin position="374"/>
        <end position="407"/>
    </location>
</feature>
<reference evidence="6" key="1">
    <citation type="submission" date="2017-12" db="EMBL/GenBank/DDBJ databases">
        <authorList>
            <person name="Yu X.-Y."/>
        </authorList>
    </citation>
    <scope>NUCLEOTIDE SEQUENCE [LARGE SCALE GENOMIC DNA]</scope>
    <source>
        <strain evidence="6">ZYSR67-Z</strain>
    </source>
</reference>
<dbReference type="EMBL" id="PIYS01000006">
    <property type="protein sequence ID" value="PKF71880.1"/>
    <property type="molecule type" value="Genomic_DNA"/>
</dbReference>
<protein>
    <recommendedName>
        <fullName evidence="4">MobA/MobL protein domain-containing protein</fullName>
    </recommendedName>
</protein>
<comment type="caution">
    <text evidence="5">The sequence shown here is derived from an EMBL/GenBank/DDBJ whole genome shotgun (WGS) entry which is preliminary data.</text>
</comment>
<dbReference type="AlphaFoldDB" id="A0A2I0CRT2"/>
<evidence type="ECO:0000256" key="2">
    <source>
        <dbReference type="ARBA" id="ARBA00022971"/>
    </source>
</evidence>
<dbReference type="InterPro" id="IPR005053">
    <property type="entry name" value="MobA_MobL"/>
</dbReference>
<dbReference type="Gene3D" id="3.30.930.30">
    <property type="match status" value="1"/>
</dbReference>
<feature type="region of interest" description="Disordered" evidence="3">
    <location>
        <begin position="10"/>
        <end position="30"/>
    </location>
</feature>
<evidence type="ECO:0000313" key="6">
    <source>
        <dbReference type="Proteomes" id="UP000242861"/>
    </source>
</evidence>
<dbReference type="NCBIfam" id="NF041496">
    <property type="entry name" value="MobQ"/>
    <property type="match status" value="1"/>
</dbReference>
<dbReference type="Pfam" id="PF03389">
    <property type="entry name" value="MobA_MobL"/>
    <property type="match status" value="1"/>
</dbReference>
<dbReference type="RefSeq" id="WP_025297700.1">
    <property type="nucleotide sequence ID" value="NZ_PIYS01000006.1"/>
</dbReference>
<evidence type="ECO:0000256" key="3">
    <source>
        <dbReference type="SAM" id="MobiDB-lite"/>
    </source>
</evidence>
<feature type="compositionally biased region" description="Basic and acidic residues" evidence="3">
    <location>
        <begin position="376"/>
        <end position="395"/>
    </location>
</feature>
<dbReference type="Proteomes" id="UP000242861">
    <property type="component" value="Unassembled WGS sequence"/>
</dbReference>
<name>A0A2I0CRT2_9PSED</name>